<evidence type="ECO:0000259" key="4">
    <source>
        <dbReference type="Pfam" id="PF02902"/>
    </source>
</evidence>
<dbReference type="Pfam" id="PF02902">
    <property type="entry name" value="Peptidase_C48"/>
    <property type="match status" value="1"/>
</dbReference>
<keyword evidence="6" id="KW-1185">Reference proteome</keyword>
<evidence type="ECO:0000313" key="5">
    <source>
        <dbReference type="EMBL" id="KAK1378692.1"/>
    </source>
</evidence>
<evidence type="ECO:0000256" key="3">
    <source>
        <dbReference type="ARBA" id="ARBA00022801"/>
    </source>
</evidence>
<evidence type="ECO:0000256" key="2">
    <source>
        <dbReference type="ARBA" id="ARBA00022670"/>
    </source>
</evidence>
<sequence>MLLESLLRAGEEEIAMANVFERKPTYYFIDPLFMTLARKMEYMRETKRNAMNFPKEEPNVQAWSRRPKQRNSTDCGLFVMKYMDYLLQDYEIESLQWEDEDIEIFRYRIAKELQKGKARRIPGPLMRQRIEIA</sequence>
<feature type="domain" description="Ubiquitin-like protease family profile" evidence="4">
    <location>
        <begin position="42"/>
        <end position="114"/>
    </location>
</feature>
<dbReference type="InterPro" id="IPR003653">
    <property type="entry name" value="Peptidase_C48_C"/>
</dbReference>
<accession>A0AAD8MMX5</accession>
<proteinExistence type="inferred from homology"/>
<comment type="similarity">
    <text evidence="1">Belongs to the peptidase C48 family.</text>
</comment>
<dbReference type="Proteomes" id="UP001237642">
    <property type="component" value="Unassembled WGS sequence"/>
</dbReference>
<gene>
    <name evidence="5" type="ORF">POM88_025436</name>
</gene>
<organism evidence="5 6">
    <name type="scientific">Heracleum sosnowskyi</name>
    <dbReference type="NCBI Taxonomy" id="360622"/>
    <lineage>
        <taxon>Eukaryota</taxon>
        <taxon>Viridiplantae</taxon>
        <taxon>Streptophyta</taxon>
        <taxon>Embryophyta</taxon>
        <taxon>Tracheophyta</taxon>
        <taxon>Spermatophyta</taxon>
        <taxon>Magnoliopsida</taxon>
        <taxon>eudicotyledons</taxon>
        <taxon>Gunneridae</taxon>
        <taxon>Pentapetalae</taxon>
        <taxon>asterids</taxon>
        <taxon>campanulids</taxon>
        <taxon>Apiales</taxon>
        <taxon>Apiaceae</taxon>
        <taxon>Apioideae</taxon>
        <taxon>apioid superclade</taxon>
        <taxon>Tordylieae</taxon>
        <taxon>Tordyliinae</taxon>
        <taxon>Heracleum</taxon>
    </lineage>
</organism>
<reference evidence="5" key="1">
    <citation type="submission" date="2023-02" db="EMBL/GenBank/DDBJ databases">
        <title>Genome of toxic invasive species Heracleum sosnowskyi carries increased number of genes despite the absence of recent whole-genome duplications.</title>
        <authorList>
            <person name="Schelkunov M."/>
            <person name="Shtratnikova V."/>
            <person name="Makarenko M."/>
            <person name="Klepikova A."/>
            <person name="Omelchenko D."/>
            <person name="Novikova G."/>
            <person name="Obukhova E."/>
            <person name="Bogdanov V."/>
            <person name="Penin A."/>
            <person name="Logacheva M."/>
        </authorList>
    </citation>
    <scope>NUCLEOTIDE SEQUENCE</scope>
    <source>
        <strain evidence="5">Hsosn_3</strain>
        <tissue evidence="5">Leaf</tissue>
    </source>
</reference>
<dbReference type="SUPFAM" id="SSF54001">
    <property type="entry name" value="Cysteine proteinases"/>
    <property type="match status" value="1"/>
</dbReference>
<dbReference type="GO" id="GO:0006508">
    <property type="term" value="P:proteolysis"/>
    <property type="evidence" value="ECO:0007669"/>
    <property type="project" value="UniProtKB-KW"/>
</dbReference>
<dbReference type="AlphaFoldDB" id="A0AAD8MMX5"/>
<dbReference type="EMBL" id="JAUIZM010000006">
    <property type="protein sequence ID" value="KAK1378692.1"/>
    <property type="molecule type" value="Genomic_DNA"/>
</dbReference>
<reference evidence="5" key="2">
    <citation type="submission" date="2023-05" db="EMBL/GenBank/DDBJ databases">
        <authorList>
            <person name="Schelkunov M.I."/>
        </authorList>
    </citation>
    <scope>NUCLEOTIDE SEQUENCE</scope>
    <source>
        <strain evidence="5">Hsosn_3</strain>
        <tissue evidence="5">Leaf</tissue>
    </source>
</reference>
<evidence type="ECO:0000313" key="6">
    <source>
        <dbReference type="Proteomes" id="UP001237642"/>
    </source>
</evidence>
<name>A0AAD8MMX5_9APIA</name>
<dbReference type="InterPro" id="IPR038765">
    <property type="entry name" value="Papain-like_cys_pep_sf"/>
</dbReference>
<evidence type="ECO:0000256" key="1">
    <source>
        <dbReference type="ARBA" id="ARBA00005234"/>
    </source>
</evidence>
<dbReference type="GO" id="GO:0008234">
    <property type="term" value="F:cysteine-type peptidase activity"/>
    <property type="evidence" value="ECO:0007669"/>
    <property type="project" value="InterPro"/>
</dbReference>
<keyword evidence="3" id="KW-0378">Hydrolase</keyword>
<protein>
    <recommendedName>
        <fullName evidence="4">Ubiquitin-like protease family profile domain-containing protein</fullName>
    </recommendedName>
</protein>
<keyword evidence="2" id="KW-0645">Protease</keyword>
<comment type="caution">
    <text evidence="5">The sequence shown here is derived from an EMBL/GenBank/DDBJ whole genome shotgun (WGS) entry which is preliminary data.</text>
</comment>
<dbReference type="Gene3D" id="3.40.395.10">
    <property type="entry name" value="Adenoviral Proteinase, Chain A"/>
    <property type="match status" value="1"/>
</dbReference>